<name>A0A7G8T8S1_9FIRM</name>
<accession>A0A7G8T8S1</accession>
<proteinExistence type="predicted"/>
<dbReference type="RefSeq" id="WP_187035171.1">
    <property type="nucleotide sequence ID" value="NZ_CP060286.1"/>
</dbReference>
<feature type="coiled-coil region" evidence="1">
    <location>
        <begin position="28"/>
        <end position="55"/>
    </location>
</feature>
<dbReference type="EMBL" id="CP060286">
    <property type="protein sequence ID" value="QNK40012.1"/>
    <property type="molecule type" value="Genomic_DNA"/>
</dbReference>
<reference evidence="2 3" key="1">
    <citation type="submission" date="2020-08" db="EMBL/GenBank/DDBJ databases">
        <title>The isolate Caproiciproducens sp. 7D4C2 produces n-caproate at mildly acidic conditions from hexoses: genome and rBOX comparison with related strains and chain-elongating bacteria.</title>
        <authorList>
            <person name="Esquivel-Elizondo S."/>
            <person name="Bagci C."/>
            <person name="Temovska M."/>
            <person name="Jeon B.S."/>
            <person name="Bessarab I."/>
            <person name="Williams R.B.H."/>
            <person name="Huson D.H."/>
            <person name="Angenent L.T."/>
        </authorList>
    </citation>
    <scope>NUCLEOTIDE SEQUENCE [LARGE SCALE GENOMIC DNA]</scope>
    <source>
        <strain evidence="2 3">7D4C2</strain>
    </source>
</reference>
<protein>
    <submittedName>
        <fullName evidence="2">Uncharacterized protein</fullName>
    </submittedName>
</protein>
<keyword evidence="1" id="KW-0175">Coiled coil</keyword>
<evidence type="ECO:0000256" key="1">
    <source>
        <dbReference type="SAM" id="Coils"/>
    </source>
</evidence>
<sequence>MKRVKYACLDQTIHFQLREELIGHEAAARAVKDELAQFKAQLERKRSKYKIIEETVQPDDSIILKIKKQYNDYDCGDYLA</sequence>
<evidence type="ECO:0000313" key="3">
    <source>
        <dbReference type="Proteomes" id="UP000515909"/>
    </source>
</evidence>
<gene>
    <name evidence="2" type="ORF">HCR03_15065</name>
</gene>
<dbReference type="AlphaFoldDB" id="A0A7G8T8S1"/>
<evidence type="ECO:0000313" key="2">
    <source>
        <dbReference type="EMBL" id="QNK40012.1"/>
    </source>
</evidence>
<dbReference type="Proteomes" id="UP000515909">
    <property type="component" value="Chromosome"/>
</dbReference>
<dbReference type="KEGG" id="cfem:HCR03_15065"/>
<organism evidence="2 3">
    <name type="scientific">Caproicibacter fermentans</name>
    <dbReference type="NCBI Taxonomy" id="2576756"/>
    <lineage>
        <taxon>Bacteria</taxon>
        <taxon>Bacillati</taxon>
        <taxon>Bacillota</taxon>
        <taxon>Clostridia</taxon>
        <taxon>Eubacteriales</taxon>
        <taxon>Acutalibacteraceae</taxon>
        <taxon>Caproicibacter</taxon>
    </lineage>
</organism>